<keyword evidence="7" id="KW-1185">Reference proteome</keyword>
<dbReference type="Proteomes" id="UP000218165">
    <property type="component" value="Chromosome"/>
</dbReference>
<evidence type="ECO:0000259" key="5">
    <source>
        <dbReference type="Pfam" id="PF12705"/>
    </source>
</evidence>
<keyword evidence="3" id="KW-0234">DNA repair</keyword>
<keyword evidence="2" id="KW-0347">Helicase</keyword>
<keyword evidence="2" id="KW-0547">Nucleotide-binding</keyword>
<dbReference type="Pfam" id="PF12705">
    <property type="entry name" value="PDDEXK_1"/>
    <property type="match status" value="1"/>
</dbReference>
<keyword evidence="1" id="KW-0227">DNA damage</keyword>
<evidence type="ECO:0000313" key="6">
    <source>
        <dbReference type="EMBL" id="ATG52933.1"/>
    </source>
</evidence>
<protein>
    <recommendedName>
        <fullName evidence="5">PD-(D/E)XK endonuclease-like domain-containing protein</fullName>
    </recommendedName>
</protein>
<dbReference type="GO" id="GO:0004386">
    <property type="term" value="F:helicase activity"/>
    <property type="evidence" value="ECO:0007669"/>
    <property type="project" value="UniProtKB-KW"/>
</dbReference>
<dbReference type="RefSeq" id="WP_096804041.1">
    <property type="nucleotide sequence ID" value="NZ_CP023563.1"/>
</dbReference>
<evidence type="ECO:0000256" key="4">
    <source>
        <dbReference type="SAM" id="MobiDB-lite"/>
    </source>
</evidence>
<gene>
    <name evidence="6" type="ORF">CFK38_16450</name>
</gene>
<feature type="compositionally biased region" description="Polar residues" evidence="4">
    <location>
        <begin position="587"/>
        <end position="596"/>
    </location>
</feature>
<dbReference type="EMBL" id="CP023563">
    <property type="protein sequence ID" value="ATG52933.1"/>
    <property type="molecule type" value="Genomic_DNA"/>
</dbReference>
<feature type="compositionally biased region" description="Basic and acidic residues" evidence="4">
    <location>
        <begin position="576"/>
        <end position="586"/>
    </location>
</feature>
<accession>A0A291GR25</accession>
<dbReference type="InterPro" id="IPR038726">
    <property type="entry name" value="PDDEXK_AddAB-type"/>
</dbReference>
<feature type="region of interest" description="Disordered" evidence="4">
    <location>
        <begin position="576"/>
        <end position="596"/>
    </location>
</feature>
<dbReference type="OrthoDB" id="1488830at2"/>
<evidence type="ECO:0000256" key="1">
    <source>
        <dbReference type="ARBA" id="ARBA00022763"/>
    </source>
</evidence>
<evidence type="ECO:0000256" key="3">
    <source>
        <dbReference type="ARBA" id="ARBA00023204"/>
    </source>
</evidence>
<dbReference type="AlphaFoldDB" id="A0A291GR25"/>
<dbReference type="KEGG" id="brz:CFK38_16450"/>
<name>A0A291GR25_9MICO</name>
<feature type="domain" description="PD-(D/E)XK endonuclease-like" evidence="5">
    <location>
        <begin position="605"/>
        <end position="858"/>
    </location>
</feature>
<dbReference type="GO" id="GO:0006281">
    <property type="term" value="P:DNA repair"/>
    <property type="evidence" value="ECO:0007669"/>
    <property type="project" value="UniProtKB-KW"/>
</dbReference>
<organism evidence="6 7">
    <name type="scientific">Brachybacterium vulturis</name>
    <dbReference type="NCBI Taxonomy" id="2017484"/>
    <lineage>
        <taxon>Bacteria</taxon>
        <taxon>Bacillati</taxon>
        <taxon>Actinomycetota</taxon>
        <taxon>Actinomycetes</taxon>
        <taxon>Micrococcales</taxon>
        <taxon>Dermabacteraceae</taxon>
        <taxon>Brachybacterium</taxon>
    </lineage>
</organism>
<sequence>MRIEFGWSLDGASWADAASGGAAGQVRMGPRGLLGLLQTRLGLTRPAVDPALRVAQYLRLIEQCGEDGFWPARSFALDPWSTARQLLRWRDAAVEAGWRPGAGAEAGAEGADLPPRLAALAAVERGAVVGMLGTVDADGNPATLTPGAADDLAEVVAELEREETGWPLGIDRLVAAEDPASLPGLWPRLLTLLGEAGVVVTRAEDRDGARPEVVVVQCRDEWTAADVATRYLSAGPPEGLHLLATTDTAVLDAALHRRGLPAVGAVQGSTDRASHQVLGLYLDVATAPVDVHQLAALLDLRVLPAFEPEGDPVGLVPAPVRRALLRALASEPGVGGPAWRQALTRLEEREDAARVMVSAREIDRLVTDPLPADALVPEALSTRLGWLADRLRAVGHRDGDLRASLTQVQTLRQVLGMLDPTTPLSRRTLQQVIDACGGEGGSALARAEVAGWTVTTRPAQLSATGGTVLWWGPEADEVSPPMDWDRGEAAALTAGGAHLLEPEILASLRVEAGIAGLAGAETVIAVLPGRRLEDAARPSSLLARLETDAGRSEQDRLTPESLLDGDRWSLAGRSLEVRRPAEEHPSPDTSASRTTGNLTHLLPSRVSYSQLDTLIACPHHWVLQYALGIRPASVAALPTGPRMIGTLVHAVVETLVQERGRSLTPPSAERIGEVFDQLVPQLASELDLPGRAAERAEIRSRARRSLTELFGRTAAAGLQITGTETRFELPLELPLATGPHPVLLAGSRDVDALDAAGRPLILDLKWTSSLRRYADLFDSGDAIQLATYAWSLAQEEAGPAEPAEPAGVGYFLLRSGEFVAADPALDPHRRPPMDVDDAWQRMLASASEALDEIAAGQVRLGCRSLLDQAGLEADATYAKRRTAIGKAREAARGRGRVLVEDHCGIGDYAQLCGLIGDGR</sequence>
<keyword evidence="2" id="KW-0067">ATP-binding</keyword>
<proteinExistence type="predicted"/>
<keyword evidence="2" id="KW-0378">Hydrolase</keyword>
<evidence type="ECO:0000256" key="2">
    <source>
        <dbReference type="ARBA" id="ARBA00022806"/>
    </source>
</evidence>
<reference evidence="7" key="1">
    <citation type="submission" date="2017-09" db="EMBL/GenBank/DDBJ databases">
        <title>Brachybacterium sp. VM2412.</title>
        <authorList>
            <person name="Tak E.J."/>
            <person name="Bae J.-W."/>
        </authorList>
    </citation>
    <scope>NUCLEOTIDE SEQUENCE [LARGE SCALE GENOMIC DNA]</scope>
    <source>
        <strain evidence="7">VM2412</strain>
    </source>
</reference>
<evidence type="ECO:0000313" key="7">
    <source>
        <dbReference type="Proteomes" id="UP000218165"/>
    </source>
</evidence>